<dbReference type="AlphaFoldDB" id="A0A4S2F3M2"/>
<evidence type="ECO:0000256" key="2">
    <source>
        <dbReference type="SAM" id="Phobius"/>
    </source>
</evidence>
<keyword evidence="2" id="KW-0472">Membrane</keyword>
<keyword evidence="2" id="KW-1133">Transmembrane helix</keyword>
<protein>
    <submittedName>
        <fullName evidence="3">Uncharacterized protein</fullName>
    </submittedName>
</protein>
<gene>
    <name evidence="3" type="ORF">E5334_02875</name>
</gene>
<dbReference type="RefSeq" id="WP_136012080.1">
    <property type="nucleotide sequence ID" value="NZ_SRYE01000001.1"/>
</dbReference>
<evidence type="ECO:0000313" key="3">
    <source>
        <dbReference type="EMBL" id="TGY63455.1"/>
    </source>
</evidence>
<organism evidence="3 4">
    <name type="scientific">Muricaecibacterium torontonense</name>
    <dbReference type="NCBI Taxonomy" id="3032871"/>
    <lineage>
        <taxon>Bacteria</taxon>
        <taxon>Bacillati</taxon>
        <taxon>Actinomycetota</taxon>
        <taxon>Coriobacteriia</taxon>
        <taxon>Coriobacteriales</taxon>
        <taxon>Atopobiaceae</taxon>
        <taxon>Muricaecibacterium</taxon>
    </lineage>
</organism>
<proteinExistence type="predicted"/>
<feature type="transmembrane region" description="Helical" evidence="2">
    <location>
        <begin position="72"/>
        <end position="92"/>
    </location>
</feature>
<dbReference type="Proteomes" id="UP000310263">
    <property type="component" value="Unassembled WGS sequence"/>
</dbReference>
<feature type="transmembrane region" description="Helical" evidence="2">
    <location>
        <begin position="127"/>
        <end position="147"/>
    </location>
</feature>
<feature type="region of interest" description="Disordered" evidence="1">
    <location>
        <begin position="511"/>
        <end position="574"/>
    </location>
</feature>
<comment type="caution">
    <text evidence="3">The sequence shown here is derived from an EMBL/GenBank/DDBJ whole genome shotgun (WGS) entry which is preliminary data.</text>
</comment>
<sequence length="944" mass="103778">MAQADTHTLHSAANDVLHTTNVAEHRFVDLSEADPLAAFCFAVGVLAIVVIIAAVVSPALKSRFKWLGTMGGKFFLVIVGAFFLLLPIAIHLPGASGALWPTLAQAIPATFYYTVNITGLSGELELWTPVIYSMLGHGLLATLYYQVLCFYTVAAPIMLALTAVDLIANGITGAALFVESLKKSVFRRHIYVFYGLNESTCTLAIDLLSQVQNVSSPIKSIAHPLRREAKKPSVPLLIFCNSQSNAEDNGLLAQQVRQEAYGCATVLFTPLAIDVIPNRLSYLAQTRCPTYYLIISGDTNENVRAALELCDSFGSQMAQWEMDRRRWDLTRIGEKPSLCSRTKTYARNIHVWCAHSNPDDGLVFDALPQRRAPLELIDRLARHDRSEAVSAKQHRRAAAALAPLMERVRNLIEVRLISEEREVIWDTLVAHPLTSVLDDVDLSSQIVPVQHLYVVVLGLGAFGSEAVRAAFWLGRLPGVELRIIGIDKEGKAAASRLAALWPSMMAETTRQGQPSCIVSMPQSPSDSHDPSSAVSSASHPTVQTAGATNGGAAPSEAAPEPSAPAAPEPSAPDVPTISVIEMDAEGEELRPFLRGQTQKAWFQGPDGLTDCEVSLPQNARLYFMVCLGDDERSVDVALRCQRELVMRVLDGQLDAGTPPHLNPLVAVLVRNQEMLESVDCALRAHEHFSVVPFGSTAQAFSFASIIAAPWETAAIRLQGIYQTMNHLVKEDRTPVTHTEVMEAYNAFEVTKLSNRAATRFTPYRLWCVGLKSDTPYVSEALEQQYLLKLDVPHIHEQVRTPHSAARRLLCGIHYKETGTSPAACQTRRTQLASAEASLIAEKPVLSQMAALEHARWCAFMAANGWQPIQGDMEELVRLASFMGLEQTPEKPFPHRSIHLMRNYYLEHDLVTYRNHGADCRDDPFAADRLVTVASIHAMKDPRTE</sequence>
<dbReference type="EMBL" id="SRYE01000001">
    <property type="protein sequence ID" value="TGY63455.1"/>
    <property type="molecule type" value="Genomic_DNA"/>
</dbReference>
<keyword evidence="4" id="KW-1185">Reference proteome</keyword>
<feature type="transmembrane region" description="Helical" evidence="2">
    <location>
        <begin position="36"/>
        <end position="60"/>
    </location>
</feature>
<feature type="compositionally biased region" description="Polar residues" evidence="1">
    <location>
        <begin position="511"/>
        <end position="522"/>
    </location>
</feature>
<evidence type="ECO:0000313" key="4">
    <source>
        <dbReference type="Proteomes" id="UP000310263"/>
    </source>
</evidence>
<feature type="compositionally biased region" description="Low complexity" evidence="1">
    <location>
        <begin position="530"/>
        <end position="539"/>
    </location>
</feature>
<evidence type="ECO:0000256" key="1">
    <source>
        <dbReference type="SAM" id="MobiDB-lite"/>
    </source>
</evidence>
<name>A0A4S2F3M2_9ACTN</name>
<feature type="compositionally biased region" description="Pro residues" evidence="1">
    <location>
        <begin position="561"/>
        <end position="572"/>
    </location>
</feature>
<accession>A0A4S2F3M2</accession>
<keyword evidence="2" id="KW-0812">Transmembrane</keyword>
<feature type="transmembrane region" description="Helical" evidence="2">
    <location>
        <begin position="153"/>
        <end position="178"/>
    </location>
</feature>
<reference evidence="3 4" key="1">
    <citation type="submission" date="2019-04" db="EMBL/GenBank/DDBJ databases">
        <title>Microbes associate with the intestines of laboratory mice.</title>
        <authorList>
            <person name="Navarre W."/>
            <person name="Wong E."/>
            <person name="Huang K."/>
            <person name="Tropini C."/>
            <person name="Ng K."/>
            <person name="Yu B."/>
        </authorList>
    </citation>
    <scope>NUCLEOTIDE SEQUENCE [LARGE SCALE GENOMIC DNA]</scope>
    <source>
        <strain evidence="3 4">NM07_P-09</strain>
    </source>
</reference>